<dbReference type="SUPFAM" id="SSF55347">
    <property type="entry name" value="Glyceraldehyde-3-phosphate dehydrogenase-like, C-terminal domain"/>
    <property type="match status" value="1"/>
</dbReference>
<sequence>MRMSYLGKREVNITMKVGFIGGGLDSAIGSAHFAAINIDRKYSLDAGMFSIDESINFSSGEFYGVDKNRVYANISDFLSAEQNNLDAVLVLSPTPLHFEHINHIFDAGIPVISEKALCTNGKDAEVLARRATSENKFLSVTFTYTGYPMVREIKRMISDGILGDVLSVHVEMPQESFIRSSTSGTKPQPQAWRQLDYEIPSVTLDLGSHVINLLEFITGNQVARVSGIASHAGDVSALVDNVLAIGELHNGTPISLNWNKVSLGKRNGLACTIYGSNGSISWEQENPEYLRYGAKDGAIQIIDRSHAMVKVAAERRYQRFKVGHPAGYIEAFANLYHDIAEDLTSFKAGRKFDNPYTHSAADSADGLRVLEALHESAAKKEWIEIRR</sequence>
<evidence type="ECO:0000313" key="3">
    <source>
        <dbReference type="EMBL" id="CAB4548538.1"/>
    </source>
</evidence>
<accession>A0A6J6CF78</accession>
<dbReference type="PANTHER" id="PTHR43708">
    <property type="entry name" value="CONSERVED EXPRESSED OXIDOREDUCTASE (EUROFUNG)"/>
    <property type="match status" value="1"/>
</dbReference>
<dbReference type="InterPro" id="IPR000683">
    <property type="entry name" value="Gfo/Idh/MocA-like_OxRdtase_N"/>
</dbReference>
<dbReference type="PANTHER" id="PTHR43708:SF3">
    <property type="entry name" value="OXIDOREDUCTASE"/>
    <property type="match status" value="1"/>
</dbReference>
<dbReference type="Pfam" id="PF01408">
    <property type="entry name" value="GFO_IDH_MocA"/>
    <property type="match status" value="1"/>
</dbReference>
<proteinExistence type="predicted"/>
<dbReference type="InterPro" id="IPR036291">
    <property type="entry name" value="NAD(P)-bd_dom_sf"/>
</dbReference>
<reference evidence="3" key="1">
    <citation type="submission" date="2020-05" db="EMBL/GenBank/DDBJ databases">
        <authorList>
            <person name="Chiriac C."/>
            <person name="Salcher M."/>
            <person name="Ghai R."/>
            <person name="Kavagutti S V."/>
        </authorList>
    </citation>
    <scope>NUCLEOTIDE SEQUENCE</scope>
</reference>
<dbReference type="InterPro" id="IPR051317">
    <property type="entry name" value="Gfo/Idh/MocA_oxidoreduct"/>
</dbReference>
<organism evidence="3">
    <name type="scientific">freshwater metagenome</name>
    <dbReference type="NCBI Taxonomy" id="449393"/>
    <lineage>
        <taxon>unclassified sequences</taxon>
        <taxon>metagenomes</taxon>
        <taxon>ecological metagenomes</taxon>
    </lineage>
</organism>
<protein>
    <submittedName>
        <fullName evidence="3">Unannotated protein</fullName>
    </submittedName>
</protein>
<evidence type="ECO:0000259" key="1">
    <source>
        <dbReference type="Pfam" id="PF01408"/>
    </source>
</evidence>
<dbReference type="InterPro" id="IPR055170">
    <property type="entry name" value="GFO_IDH_MocA-like_dom"/>
</dbReference>
<dbReference type="GO" id="GO:0000166">
    <property type="term" value="F:nucleotide binding"/>
    <property type="evidence" value="ECO:0007669"/>
    <property type="project" value="InterPro"/>
</dbReference>
<dbReference type="Pfam" id="PF22725">
    <property type="entry name" value="GFO_IDH_MocA_C3"/>
    <property type="match status" value="1"/>
</dbReference>
<gene>
    <name evidence="3" type="ORF">UFOPK1506_00286</name>
</gene>
<dbReference type="Gene3D" id="3.40.50.720">
    <property type="entry name" value="NAD(P)-binding Rossmann-like Domain"/>
    <property type="match status" value="1"/>
</dbReference>
<feature type="domain" description="Gfo/Idh/MocA-like oxidoreductase N-terminal" evidence="1">
    <location>
        <begin position="15"/>
        <end position="142"/>
    </location>
</feature>
<name>A0A6J6CF78_9ZZZZ</name>
<dbReference type="AlphaFoldDB" id="A0A6J6CF78"/>
<dbReference type="EMBL" id="CAEZSV010000032">
    <property type="protein sequence ID" value="CAB4548538.1"/>
    <property type="molecule type" value="Genomic_DNA"/>
</dbReference>
<evidence type="ECO:0000259" key="2">
    <source>
        <dbReference type="Pfam" id="PF22725"/>
    </source>
</evidence>
<feature type="domain" description="GFO/IDH/MocA-like oxidoreductase" evidence="2">
    <location>
        <begin position="150"/>
        <end position="280"/>
    </location>
</feature>
<dbReference type="SUPFAM" id="SSF51735">
    <property type="entry name" value="NAD(P)-binding Rossmann-fold domains"/>
    <property type="match status" value="1"/>
</dbReference>
<dbReference type="Gene3D" id="3.30.360.10">
    <property type="entry name" value="Dihydrodipicolinate Reductase, domain 2"/>
    <property type="match status" value="1"/>
</dbReference>